<accession>A4BBU0</accession>
<dbReference type="Proteomes" id="UP000005953">
    <property type="component" value="Unassembled WGS sequence"/>
</dbReference>
<name>A4BBU0_9GAMM</name>
<dbReference type="STRING" id="314283.MED297_01350"/>
<dbReference type="AlphaFoldDB" id="A4BBU0"/>
<evidence type="ECO:0000259" key="1">
    <source>
        <dbReference type="Pfam" id="PF08447"/>
    </source>
</evidence>
<reference evidence="2 3" key="1">
    <citation type="submission" date="2006-02" db="EMBL/GenBank/DDBJ databases">
        <authorList>
            <person name="Pinhassi J."/>
            <person name="Pedros-Alio C."/>
            <person name="Ferriera S."/>
            <person name="Johnson J."/>
            <person name="Kravitz S."/>
            <person name="Halpern A."/>
            <person name="Remington K."/>
            <person name="Beeson K."/>
            <person name="Tran B."/>
            <person name="Rogers Y.-H."/>
            <person name="Friedman R."/>
            <person name="Venter J.C."/>
        </authorList>
    </citation>
    <scope>NUCLEOTIDE SEQUENCE [LARGE SCALE GENOMIC DNA]</scope>
    <source>
        <strain evidence="2 3">MED297</strain>
    </source>
</reference>
<evidence type="ECO:0000313" key="3">
    <source>
        <dbReference type="Proteomes" id="UP000005953"/>
    </source>
</evidence>
<protein>
    <submittedName>
        <fullName evidence="2">Aerotaxis receptor</fullName>
    </submittedName>
</protein>
<dbReference type="OrthoDB" id="5675566at2"/>
<feature type="domain" description="PAS fold-3" evidence="1">
    <location>
        <begin position="30"/>
        <end position="113"/>
    </location>
</feature>
<organism evidence="2 3">
    <name type="scientific">Reinekea blandensis MED297</name>
    <dbReference type="NCBI Taxonomy" id="314283"/>
    <lineage>
        <taxon>Bacteria</taxon>
        <taxon>Pseudomonadati</taxon>
        <taxon>Pseudomonadota</taxon>
        <taxon>Gammaproteobacteria</taxon>
        <taxon>Oceanospirillales</taxon>
        <taxon>Saccharospirillaceae</taxon>
        <taxon>Reinekea</taxon>
    </lineage>
</organism>
<gene>
    <name evidence="2" type="ORF">MED297_01350</name>
</gene>
<dbReference type="InterPro" id="IPR035965">
    <property type="entry name" value="PAS-like_dom_sf"/>
</dbReference>
<keyword evidence="2" id="KW-0675">Receptor</keyword>
<dbReference type="SUPFAM" id="SSF55785">
    <property type="entry name" value="PYP-like sensor domain (PAS domain)"/>
    <property type="match status" value="1"/>
</dbReference>
<dbReference type="Gene3D" id="3.30.450.20">
    <property type="entry name" value="PAS domain"/>
    <property type="match status" value="1"/>
</dbReference>
<dbReference type="Pfam" id="PF08447">
    <property type="entry name" value="PAS_3"/>
    <property type="match status" value="1"/>
</dbReference>
<dbReference type="RefSeq" id="WP_008046648.1">
    <property type="nucleotide sequence ID" value="NZ_CH724153.1"/>
</dbReference>
<dbReference type="InterPro" id="IPR013655">
    <property type="entry name" value="PAS_fold_3"/>
</dbReference>
<sequence length="181" mass="20847">MIQLASNPKQVEFSPDEMIITKTDVKGRITYANRTFMRVADLSEPILMGQPHAIIRHPHMPRGVFYGLWKALQAQQEFFGFIQNLTGSGNYYWVFANITPDYEDGKVQGYYSVRRTAPKEAVNTLKAIYQSMNEIESSASRSSAPEQSWSWLMDHLAKEHGISYEEFILNLYHDHQPKELA</sequence>
<evidence type="ECO:0000313" key="2">
    <source>
        <dbReference type="EMBL" id="EAR10425.1"/>
    </source>
</evidence>
<proteinExistence type="predicted"/>
<dbReference type="CDD" id="cd00130">
    <property type="entry name" value="PAS"/>
    <property type="match status" value="1"/>
</dbReference>
<dbReference type="HOGENOM" id="CLU_097884_0_1_6"/>
<dbReference type="EMBL" id="AAOE01000004">
    <property type="protein sequence ID" value="EAR10425.1"/>
    <property type="molecule type" value="Genomic_DNA"/>
</dbReference>
<keyword evidence="3" id="KW-1185">Reference proteome</keyword>
<comment type="caution">
    <text evidence="2">The sequence shown here is derived from an EMBL/GenBank/DDBJ whole genome shotgun (WGS) entry which is preliminary data.</text>
</comment>
<dbReference type="InterPro" id="IPR000014">
    <property type="entry name" value="PAS"/>
</dbReference>